<dbReference type="EC" id="7.2.2.11" evidence="13"/>
<comment type="catalytic activity">
    <reaction evidence="15">
        <text>Ni(2+)(out) + ATP + H2O = Ni(2+)(in) + ADP + phosphate + H(+)</text>
        <dbReference type="Rhea" id="RHEA:15557"/>
        <dbReference type="ChEBI" id="CHEBI:15377"/>
        <dbReference type="ChEBI" id="CHEBI:15378"/>
        <dbReference type="ChEBI" id="CHEBI:30616"/>
        <dbReference type="ChEBI" id="CHEBI:43474"/>
        <dbReference type="ChEBI" id="CHEBI:49786"/>
        <dbReference type="ChEBI" id="CHEBI:456216"/>
        <dbReference type="EC" id="7.2.2.11"/>
    </reaction>
    <physiologicalReaction direction="left-to-right" evidence="15">
        <dbReference type="Rhea" id="RHEA:15558"/>
    </physiologicalReaction>
</comment>
<dbReference type="Gene3D" id="3.40.50.300">
    <property type="entry name" value="P-loop containing nucleotide triphosphate hydrolases"/>
    <property type="match status" value="1"/>
</dbReference>
<comment type="subcellular location">
    <subcellularLocation>
        <location evidence="1">Cell membrane</location>
        <topology evidence="1">Peripheral membrane protein</topology>
    </subcellularLocation>
</comment>
<organism evidence="17 18">
    <name type="scientific">Paenibacillus antarcticus</name>
    <dbReference type="NCBI Taxonomy" id="253703"/>
    <lineage>
        <taxon>Bacteria</taxon>
        <taxon>Bacillati</taxon>
        <taxon>Bacillota</taxon>
        <taxon>Bacilli</taxon>
        <taxon>Bacillales</taxon>
        <taxon>Paenibacillaceae</taxon>
        <taxon>Paenibacillus</taxon>
    </lineage>
</organism>
<keyword evidence="4" id="KW-1003">Cell membrane</keyword>
<dbReference type="EMBL" id="LVJI01000016">
    <property type="protein sequence ID" value="OAB45553.1"/>
    <property type="molecule type" value="Genomic_DNA"/>
</dbReference>
<evidence type="ECO:0000259" key="16">
    <source>
        <dbReference type="PROSITE" id="PS50893"/>
    </source>
</evidence>
<dbReference type="Proteomes" id="UP000077355">
    <property type="component" value="Unassembled WGS sequence"/>
</dbReference>
<dbReference type="PANTHER" id="PTHR43297:SF13">
    <property type="entry name" value="NICKEL ABC TRANSPORTER, ATP-BINDING PROTEIN"/>
    <property type="match status" value="1"/>
</dbReference>
<comment type="similarity">
    <text evidence="2">Belongs to the ABC transporter superfamily.</text>
</comment>
<dbReference type="InterPro" id="IPR003593">
    <property type="entry name" value="AAA+_ATPase"/>
</dbReference>
<evidence type="ECO:0000256" key="1">
    <source>
        <dbReference type="ARBA" id="ARBA00004202"/>
    </source>
</evidence>
<dbReference type="RefSeq" id="WP_068649683.1">
    <property type="nucleotide sequence ID" value="NZ_CP043611.1"/>
</dbReference>
<comment type="subunit">
    <text evidence="12">The complex is composed of two ATP-binding proteins (NikD and NikE), two transmembrane proteins (NikB and NikC) and a solute-binding protein (NikA).</text>
</comment>
<evidence type="ECO:0000256" key="4">
    <source>
        <dbReference type="ARBA" id="ARBA00022475"/>
    </source>
</evidence>
<dbReference type="CDD" id="cd03257">
    <property type="entry name" value="ABC_NikE_OppD_transporters"/>
    <property type="match status" value="1"/>
</dbReference>
<dbReference type="GO" id="GO:0005524">
    <property type="term" value="F:ATP binding"/>
    <property type="evidence" value="ECO:0007669"/>
    <property type="project" value="UniProtKB-KW"/>
</dbReference>
<dbReference type="Pfam" id="PF08352">
    <property type="entry name" value="oligo_HPY"/>
    <property type="match status" value="1"/>
</dbReference>
<evidence type="ECO:0000313" key="18">
    <source>
        <dbReference type="Proteomes" id="UP000077355"/>
    </source>
</evidence>
<dbReference type="GO" id="GO:0016887">
    <property type="term" value="F:ATP hydrolysis activity"/>
    <property type="evidence" value="ECO:0007669"/>
    <property type="project" value="InterPro"/>
</dbReference>
<keyword evidence="8" id="KW-1278">Translocase</keyword>
<comment type="caution">
    <text evidence="17">The sequence shown here is derived from an EMBL/GenBank/DDBJ whole genome shotgun (WGS) entry which is preliminary data.</text>
</comment>
<dbReference type="GO" id="GO:0005886">
    <property type="term" value="C:plasma membrane"/>
    <property type="evidence" value="ECO:0007669"/>
    <property type="project" value="UniProtKB-SubCell"/>
</dbReference>
<dbReference type="InterPro" id="IPR027417">
    <property type="entry name" value="P-loop_NTPase"/>
</dbReference>
<keyword evidence="5" id="KW-0533">Nickel</keyword>
<reference evidence="17 18" key="1">
    <citation type="submission" date="2016-03" db="EMBL/GenBank/DDBJ databases">
        <title>Draft genome sequence of Paenibacillus antarcticus CECT 5836.</title>
        <authorList>
            <person name="Shin S.-K."/>
            <person name="Yi H."/>
        </authorList>
    </citation>
    <scope>NUCLEOTIDE SEQUENCE [LARGE SCALE GENOMIC DNA]</scope>
    <source>
        <strain evidence="17 18">CECT 5836</strain>
    </source>
</reference>
<dbReference type="OrthoDB" id="9802264at2"/>
<evidence type="ECO:0000256" key="11">
    <source>
        <dbReference type="ARBA" id="ARBA00023136"/>
    </source>
</evidence>
<evidence type="ECO:0000256" key="2">
    <source>
        <dbReference type="ARBA" id="ARBA00005417"/>
    </source>
</evidence>
<dbReference type="InterPro" id="IPR003439">
    <property type="entry name" value="ABC_transporter-like_ATP-bd"/>
</dbReference>
<keyword evidence="3" id="KW-0813">Transport</keyword>
<evidence type="ECO:0000256" key="12">
    <source>
        <dbReference type="ARBA" id="ARBA00038669"/>
    </source>
</evidence>
<dbReference type="NCBIfam" id="TIGR01727">
    <property type="entry name" value="oligo_HPY"/>
    <property type="match status" value="1"/>
</dbReference>
<dbReference type="AlphaFoldDB" id="A0A168N9R0"/>
<dbReference type="GO" id="GO:0015413">
    <property type="term" value="F:ABC-type nickel transporter activity"/>
    <property type="evidence" value="ECO:0007669"/>
    <property type="project" value="UniProtKB-EC"/>
</dbReference>
<dbReference type="PROSITE" id="PS50893">
    <property type="entry name" value="ABC_TRANSPORTER_2"/>
    <property type="match status" value="1"/>
</dbReference>
<feature type="domain" description="ABC transporter" evidence="16">
    <location>
        <begin position="4"/>
        <end position="245"/>
    </location>
</feature>
<keyword evidence="7 17" id="KW-0067">ATP-binding</keyword>
<keyword evidence="11" id="KW-0472">Membrane</keyword>
<keyword evidence="6" id="KW-0547">Nucleotide-binding</keyword>
<dbReference type="PANTHER" id="PTHR43297">
    <property type="entry name" value="OLIGOPEPTIDE TRANSPORT ATP-BINDING PROTEIN APPD"/>
    <property type="match status" value="1"/>
</dbReference>
<evidence type="ECO:0000256" key="6">
    <source>
        <dbReference type="ARBA" id="ARBA00022741"/>
    </source>
</evidence>
<evidence type="ECO:0000256" key="9">
    <source>
        <dbReference type="ARBA" id="ARBA00023065"/>
    </source>
</evidence>
<evidence type="ECO:0000256" key="8">
    <source>
        <dbReference type="ARBA" id="ARBA00022967"/>
    </source>
</evidence>
<dbReference type="Pfam" id="PF00005">
    <property type="entry name" value="ABC_tran"/>
    <property type="match status" value="1"/>
</dbReference>
<dbReference type="InterPro" id="IPR013563">
    <property type="entry name" value="Oligopep_ABC_C"/>
</dbReference>
<keyword evidence="18" id="KW-1185">Reference proteome</keyword>
<evidence type="ECO:0000256" key="7">
    <source>
        <dbReference type="ARBA" id="ARBA00022840"/>
    </source>
</evidence>
<accession>A0A168N9R0</accession>
<evidence type="ECO:0000256" key="13">
    <source>
        <dbReference type="ARBA" id="ARBA00039098"/>
    </source>
</evidence>
<evidence type="ECO:0000256" key="14">
    <source>
        <dbReference type="ARBA" id="ARBA00044143"/>
    </source>
</evidence>
<name>A0A168N9R0_9BACL</name>
<dbReference type="SMART" id="SM00382">
    <property type="entry name" value="AAA"/>
    <property type="match status" value="1"/>
</dbReference>
<proteinExistence type="inferred from homology"/>
<evidence type="ECO:0000313" key="17">
    <source>
        <dbReference type="EMBL" id="OAB45553.1"/>
    </source>
</evidence>
<gene>
    <name evidence="17" type="ORF">PBAT_11550</name>
</gene>
<dbReference type="GO" id="GO:0015833">
    <property type="term" value="P:peptide transport"/>
    <property type="evidence" value="ECO:0007669"/>
    <property type="project" value="InterPro"/>
</dbReference>
<sequence>MSILEVKNLSVSFKQYTAGLKQTNHKVISSLNVTLEAGEILAVVGASGSGKSLLAHAILGILPSNASVSGVITFEGEELTSARQKAVRGKEIALVPQSVNFLDPLMHVGSQVRTSVKKGDAVKAQRAVFERLHLRQEVEQMYPFQLSGGMARRTLLSTAMVSGVKVIIADEPTPGLDPVVIKEALDQFREFANQGCAVMLITHDIESALQIADKIAVFYAGTTVEIAKVEDFLGQSEAIRHPYSKALWRALPQNDFIPIPGSQPHPSALPTGCLFAPRCEMATPECWEAQPDIRNLRDGMVRCIHAT</sequence>
<dbReference type="InterPro" id="IPR050388">
    <property type="entry name" value="ABC_Ni/Peptide_Import"/>
</dbReference>
<keyword evidence="9" id="KW-0406">Ion transport</keyword>
<dbReference type="SUPFAM" id="SSF52540">
    <property type="entry name" value="P-loop containing nucleoside triphosphate hydrolases"/>
    <property type="match status" value="1"/>
</dbReference>
<evidence type="ECO:0000256" key="10">
    <source>
        <dbReference type="ARBA" id="ARBA00023112"/>
    </source>
</evidence>
<evidence type="ECO:0000256" key="15">
    <source>
        <dbReference type="ARBA" id="ARBA00048610"/>
    </source>
</evidence>
<protein>
    <recommendedName>
        <fullName evidence="14">Nickel import system ATP-binding protein NikD</fullName>
        <ecNumber evidence="13">7.2.2.11</ecNumber>
    </recommendedName>
</protein>
<evidence type="ECO:0000256" key="3">
    <source>
        <dbReference type="ARBA" id="ARBA00022448"/>
    </source>
</evidence>
<evidence type="ECO:0000256" key="5">
    <source>
        <dbReference type="ARBA" id="ARBA00022596"/>
    </source>
</evidence>
<keyword evidence="10" id="KW-0921">Nickel transport</keyword>